<reference evidence="2 3" key="1">
    <citation type="submission" date="2018-06" db="EMBL/GenBank/DDBJ databases">
        <title>Genomic Encyclopedia of Type Strains, Phase III (KMG-III): the genomes of soil and plant-associated and newly described type strains.</title>
        <authorList>
            <person name="Whitman W."/>
        </authorList>
    </citation>
    <scope>NUCLEOTIDE SEQUENCE [LARGE SCALE GENOMIC DNA]</scope>
    <source>
        <strain evidence="2 3">CGMCC 4.7090</strain>
    </source>
</reference>
<dbReference type="AlphaFoldDB" id="A0A327ZKI5"/>
<evidence type="ECO:0000313" key="2">
    <source>
        <dbReference type="EMBL" id="RAK42761.1"/>
    </source>
</evidence>
<evidence type="ECO:0000256" key="1">
    <source>
        <dbReference type="SAM" id="Phobius"/>
    </source>
</evidence>
<proteinExistence type="predicted"/>
<dbReference type="EMBL" id="QLMJ01000002">
    <property type="protein sequence ID" value="RAK42761.1"/>
    <property type="molecule type" value="Genomic_DNA"/>
</dbReference>
<feature type="transmembrane region" description="Helical" evidence="1">
    <location>
        <begin position="88"/>
        <end position="107"/>
    </location>
</feature>
<protein>
    <submittedName>
        <fullName evidence="2">Uncharacterized protein</fullName>
    </submittedName>
</protein>
<keyword evidence="1" id="KW-1133">Transmembrane helix</keyword>
<keyword evidence="3" id="KW-1185">Reference proteome</keyword>
<accession>A0A327ZKI5</accession>
<gene>
    <name evidence="2" type="ORF">B0I29_102587</name>
</gene>
<dbReference type="Proteomes" id="UP000249341">
    <property type="component" value="Unassembled WGS sequence"/>
</dbReference>
<comment type="caution">
    <text evidence="2">The sequence shown here is derived from an EMBL/GenBank/DDBJ whole genome shotgun (WGS) entry which is preliminary data.</text>
</comment>
<name>A0A327ZKI5_9ACTN</name>
<keyword evidence="1" id="KW-0472">Membrane</keyword>
<sequence>MVCGAAGFAVPETTYHPTGYKATACGAKRSRWLSYAGQVMTYPGQPSLPPEPPESTEHEVRWGRLQRRRERVYRQIQKDRAGNHKIPTWVYVTALALLLAGWAYLIVTS</sequence>
<evidence type="ECO:0000313" key="3">
    <source>
        <dbReference type="Proteomes" id="UP000249341"/>
    </source>
</evidence>
<organism evidence="2 3">
    <name type="scientific">Actinoplanes lutulentus</name>
    <dbReference type="NCBI Taxonomy" id="1287878"/>
    <lineage>
        <taxon>Bacteria</taxon>
        <taxon>Bacillati</taxon>
        <taxon>Actinomycetota</taxon>
        <taxon>Actinomycetes</taxon>
        <taxon>Micromonosporales</taxon>
        <taxon>Micromonosporaceae</taxon>
        <taxon>Actinoplanes</taxon>
    </lineage>
</organism>
<keyword evidence="1" id="KW-0812">Transmembrane</keyword>